<proteinExistence type="predicted"/>
<keyword evidence="2" id="KW-0808">Transferase</keyword>
<organism evidence="2 3">
    <name type="scientific">Gigaspora rosea</name>
    <dbReference type="NCBI Taxonomy" id="44941"/>
    <lineage>
        <taxon>Eukaryota</taxon>
        <taxon>Fungi</taxon>
        <taxon>Fungi incertae sedis</taxon>
        <taxon>Mucoromycota</taxon>
        <taxon>Glomeromycotina</taxon>
        <taxon>Glomeromycetes</taxon>
        <taxon>Diversisporales</taxon>
        <taxon>Gigasporaceae</taxon>
        <taxon>Gigaspora</taxon>
    </lineage>
</organism>
<reference evidence="2 3" key="1">
    <citation type="submission" date="2018-06" db="EMBL/GenBank/DDBJ databases">
        <title>Comparative genomics reveals the genomic features of Rhizophagus irregularis, R. cerebriforme, R. diaphanum and Gigaspora rosea, and their symbiotic lifestyle signature.</title>
        <authorList>
            <person name="Morin E."/>
            <person name="San Clemente H."/>
            <person name="Chen E.C.H."/>
            <person name="De La Providencia I."/>
            <person name="Hainaut M."/>
            <person name="Kuo A."/>
            <person name="Kohler A."/>
            <person name="Murat C."/>
            <person name="Tang N."/>
            <person name="Roy S."/>
            <person name="Loubradou J."/>
            <person name="Henrissat B."/>
            <person name="Grigoriev I.V."/>
            <person name="Corradi N."/>
            <person name="Roux C."/>
            <person name="Martin F.M."/>
        </authorList>
    </citation>
    <scope>NUCLEOTIDE SEQUENCE [LARGE SCALE GENOMIC DNA]</scope>
    <source>
        <strain evidence="2 3">DAOM 194757</strain>
    </source>
</reference>
<dbReference type="Proteomes" id="UP000266673">
    <property type="component" value="Unassembled WGS sequence"/>
</dbReference>
<dbReference type="PROSITE" id="PS50011">
    <property type="entry name" value="PROTEIN_KINASE_DOM"/>
    <property type="match status" value="1"/>
</dbReference>
<dbReference type="Pfam" id="PF00069">
    <property type="entry name" value="Pkinase"/>
    <property type="match status" value="1"/>
</dbReference>
<feature type="domain" description="Protein kinase" evidence="1">
    <location>
        <begin position="1"/>
        <end position="199"/>
    </location>
</feature>
<dbReference type="SUPFAM" id="SSF56112">
    <property type="entry name" value="Protein kinase-like (PK-like)"/>
    <property type="match status" value="1"/>
</dbReference>
<evidence type="ECO:0000313" key="2">
    <source>
        <dbReference type="EMBL" id="RIB05403.1"/>
    </source>
</evidence>
<keyword evidence="2" id="KW-0418">Kinase</keyword>
<dbReference type="GO" id="GO:0005737">
    <property type="term" value="C:cytoplasm"/>
    <property type="evidence" value="ECO:0007669"/>
    <property type="project" value="TreeGrafter"/>
</dbReference>
<evidence type="ECO:0000313" key="3">
    <source>
        <dbReference type="Proteomes" id="UP000266673"/>
    </source>
</evidence>
<dbReference type="EMBL" id="QKWP01001988">
    <property type="protein sequence ID" value="RIB05403.1"/>
    <property type="molecule type" value="Genomic_DNA"/>
</dbReference>
<dbReference type="OrthoDB" id="4062651at2759"/>
<name>A0A397UDH1_9GLOM</name>
<sequence length="262" mass="29642">LIGITKDPKTLEYIIVMHYSQGGSLRSNLQKICMSSWKVKLRHLAVIIAGLKGIHDLNLIHGDLHSDNIFLSNYDTFQIGDLGFTKLSKNYSSKNEELYGVLPYVAPEVLKGDSYTQAADIYSFGMLMWSISTGRFPFENDRHNDETILAIKITINGLRPEFAQGTPNFYIDLAMQCMKANPMDRPSAKDVSEKLEHWMNILKTESNLLKEDQLKISNAFLSADNIISNMLETSQHHQQNDVMYPSKLINTSKILKAINVEA</sequence>
<dbReference type="Gene3D" id="1.10.510.10">
    <property type="entry name" value="Transferase(Phosphotransferase) domain 1"/>
    <property type="match status" value="1"/>
</dbReference>
<dbReference type="STRING" id="44941.A0A397UDH1"/>
<dbReference type="InterPro" id="IPR050167">
    <property type="entry name" value="Ser_Thr_protein_kinase"/>
</dbReference>
<dbReference type="PANTHER" id="PTHR23257:SF974">
    <property type="entry name" value="RECEPTOR-INTERACTING SERINE_THREONINE-PROTEIN KINASE 3"/>
    <property type="match status" value="1"/>
</dbReference>
<dbReference type="InterPro" id="IPR011009">
    <property type="entry name" value="Kinase-like_dom_sf"/>
</dbReference>
<dbReference type="GO" id="GO:0007165">
    <property type="term" value="P:signal transduction"/>
    <property type="evidence" value="ECO:0007669"/>
    <property type="project" value="TreeGrafter"/>
</dbReference>
<comment type="caution">
    <text evidence="2">The sequence shown here is derived from an EMBL/GenBank/DDBJ whole genome shotgun (WGS) entry which is preliminary data.</text>
</comment>
<dbReference type="GO" id="GO:0005524">
    <property type="term" value="F:ATP binding"/>
    <property type="evidence" value="ECO:0007669"/>
    <property type="project" value="InterPro"/>
</dbReference>
<feature type="non-terminal residue" evidence="2">
    <location>
        <position position="1"/>
    </location>
</feature>
<dbReference type="GO" id="GO:0004672">
    <property type="term" value="F:protein kinase activity"/>
    <property type="evidence" value="ECO:0007669"/>
    <property type="project" value="InterPro"/>
</dbReference>
<protein>
    <submittedName>
        <fullName evidence="2">Kinase-like domain-containing protein</fullName>
    </submittedName>
</protein>
<dbReference type="AlphaFoldDB" id="A0A397UDH1"/>
<dbReference type="InterPro" id="IPR000719">
    <property type="entry name" value="Prot_kinase_dom"/>
</dbReference>
<evidence type="ECO:0000259" key="1">
    <source>
        <dbReference type="PROSITE" id="PS50011"/>
    </source>
</evidence>
<gene>
    <name evidence="2" type="ORF">C2G38_1987082</name>
</gene>
<accession>A0A397UDH1</accession>
<dbReference type="PANTHER" id="PTHR23257">
    <property type="entry name" value="SERINE-THREONINE PROTEIN KINASE"/>
    <property type="match status" value="1"/>
</dbReference>
<keyword evidence="3" id="KW-1185">Reference proteome</keyword>